<feature type="coiled-coil region" evidence="1">
    <location>
        <begin position="2"/>
        <end position="29"/>
    </location>
</feature>
<dbReference type="Proteomes" id="UP000229307">
    <property type="component" value="Unassembled WGS sequence"/>
</dbReference>
<comment type="caution">
    <text evidence="3">The sequence shown here is derived from an EMBL/GenBank/DDBJ whole genome shotgun (WGS) entry which is preliminary data.</text>
</comment>
<reference evidence="4" key="1">
    <citation type="submission" date="2017-09" db="EMBL/GenBank/DDBJ databases">
        <title>Depth-based differentiation of microbial function through sediment-hosted aquifers and enrichment of novel symbionts in the deep terrestrial subsurface.</title>
        <authorList>
            <person name="Probst A.J."/>
            <person name="Ladd B."/>
            <person name="Jarett J.K."/>
            <person name="Geller-Mcgrath D.E."/>
            <person name="Sieber C.M.K."/>
            <person name="Emerson J.B."/>
            <person name="Anantharaman K."/>
            <person name="Thomas B.C."/>
            <person name="Malmstrom R."/>
            <person name="Stieglmeier M."/>
            <person name="Klingl A."/>
            <person name="Woyke T."/>
            <person name="Ryan C.M."/>
            <person name="Banfield J.F."/>
        </authorList>
    </citation>
    <scope>NUCLEOTIDE SEQUENCE [LARGE SCALE GENOMIC DNA]</scope>
</reference>
<gene>
    <name evidence="3" type="ORF">COY52_10060</name>
</gene>
<organism evidence="3 4">
    <name type="scientific">Candidatus Desantisbacteria bacterium CG_4_10_14_0_8_um_filter_48_22</name>
    <dbReference type="NCBI Taxonomy" id="1974543"/>
    <lineage>
        <taxon>Bacteria</taxon>
        <taxon>Candidatus Desantisiibacteriota</taxon>
    </lineage>
</organism>
<evidence type="ECO:0000256" key="2">
    <source>
        <dbReference type="SAM" id="MobiDB-lite"/>
    </source>
</evidence>
<feature type="region of interest" description="Disordered" evidence="2">
    <location>
        <begin position="56"/>
        <end position="78"/>
    </location>
</feature>
<evidence type="ECO:0000256" key="1">
    <source>
        <dbReference type="SAM" id="Coils"/>
    </source>
</evidence>
<accession>A0A2M7S711</accession>
<proteinExistence type="predicted"/>
<evidence type="ECO:0000313" key="3">
    <source>
        <dbReference type="EMBL" id="PIZ15335.1"/>
    </source>
</evidence>
<protein>
    <submittedName>
        <fullName evidence="3">Uncharacterized protein</fullName>
    </submittedName>
</protein>
<name>A0A2M7S711_9BACT</name>
<keyword evidence="1" id="KW-0175">Coiled coil</keyword>
<dbReference type="AlphaFoldDB" id="A0A2M7S711"/>
<sequence length="78" mass="8859">MALTKEQAKKNLEKLIEKLEKEEASGKANDYNEEATKTAFIQPFLKDVLGWDVNDRDEVSPEENSSRGRVDYGLKIEG</sequence>
<feature type="non-terminal residue" evidence="3">
    <location>
        <position position="78"/>
    </location>
</feature>
<dbReference type="EMBL" id="PFMR01000269">
    <property type="protein sequence ID" value="PIZ15335.1"/>
    <property type="molecule type" value="Genomic_DNA"/>
</dbReference>
<evidence type="ECO:0000313" key="4">
    <source>
        <dbReference type="Proteomes" id="UP000229307"/>
    </source>
</evidence>